<reference evidence="1 2" key="2">
    <citation type="submission" date="2018-11" db="EMBL/GenBank/DDBJ databases">
        <authorList>
            <consortium name="Pathogen Informatics"/>
        </authorList>
    </citation>
    <scope>NUCLEOTIDE SEQUENCE [LARGE SCALE GENOMIC DNA]</scope>
</reference>
<dbReference type="AlphaFoldDB" id="A0A0R3T7D3"/>
<organism evidence="3">
    <name type="scientific">Rodentolepis nana</name>
    <name type="common">Dwarf tapeworm</name>
    <name type="synonym">Hymenolepis nana</name>
    <dbReference type="NCBI Taxonomy" id="102285"/>
    <lineage>
        <taxon>Eukaryota</taxon>
        <taxon>Metazoa</taxon>
        <taxon>Spiralia</taxon>
        <taxon>Lophotrochozoa</taxon>
        <taxon>Platyhelminthes</taxon>
        <taxon>Cestoda</taxon>
        <taxon>Eucestoda</taxon>
        <taxon>Cyclophyllidea</taxon>
        <taxon>Hymenolepididae</taxon>
        <taxon>Rodentolepis</taxon>
    </lineage>
</organism>
<evidence type="ECO:0000313" key="2">
    <source>
        <dbReference type="Proteomes" id="UP000278807"/>
    </source>
</evidence>
<dbReference type="EMBL" id="UZAE01001610">
    <property type="protein sequence ID" value="VDN98829.1"/>
    <property type="molecule type" value="Genomic_DNA"/>
</dbReference>
<proteinExistence type="predicted"/>
<reference evidence="3" key="1">
    <citation type="submission" date="2017-02" db="UniProtKB">
        <authorList>
            <consortium name="WormBaseParasite"/>
        </authorList>
    </citation>
    <scope>IDENTIFICATION</scope>
</reference>
<accession>A0A0R3T7D3</accession>
<keyword evidence="2" id="KW-1185">Reference proteome</keyword>
<protein>
    <submittedName>
        <fullName evidence="3">Ald_Xan_dh_C2 domain-containing protein</fullName>
    </submittedName>
</protein>
<dbReference type="Proteomes" id="UP000278807">
    <property type="component" value="Unassembled WGS sequence"/>
</dbReference>
<evidence type="ECO:0000313" key="1">
    <source>
        <dbReference type="EMBL" id="VDN98829.1"/>
    </source>
</evidence>
<sequence length="82" mass="8751">MVPKSANLISDIGLTMNPDCAGGLVPAGLPYISLRGIEDTRSRVVRAINPSWWNHNGLIGSVQFVYPVGASCLTSPRTPRTS</sequence>
<name>A0A0R3T7D3_RODNA</name>
<dbReference type="WBParaSite" id="HNAJ_0000297101-mRNA-1">
    <property type="protein sequence ID" value="HNAJ_0000297101-mRNA-1"/>
    <property type="gene ID" value="HNAJ_0000297101"/>
</dbReference>
<evidence type="ECO:0000313" key="3">
    <source>
        <dbReference type="WBParaSite" id="HNAJ_0000297101-mRNA-1"/>
    </source>
</evidence>
<gene>
    <name evidence="1" type="ORF">HNAJ_LOCUS2970</name>
</gene>